<proteinExistence type="predicted"/>
<dbReference type="Proteomes" id="UP000204221">
    <property type="component" value="Chromosome"/>
</dbReference>
<reference evidence="3 4" key="1">
    <citation type="submission" date="2017-07" db="EMBL/GenBank/DDBJ databases">
        <title>Complete genome sequence of Actinoalloteichus hoggarensis DSM 45943, type strain of Actinoalloteichus hoggarensis.</title>
        <authorList>
            <person name="Ruckert C."/>
            <person name="Nouioui I."/>
            <person name="Willmese J."/>
            <person name="van Wezel G."/>
            <person name="Klenk H.-P."/>
            <person name="Kalinowski J."/>
            <person name="Zotchev S.B."/>
        </authorList>
    </citation>
    <scope>NUCLEOTIDE SEQUENCE [LARGE SCALE GENOMIC DNA]</scope>
    <source>
        <strain evidence="3 4">DSM 45943</strain>
    </source>
</reference>
<dbReference type="EMBL" id="CP022521">
    <property type="protein sequence ID" value="ASO19544.1"/>
    <property type="molecule type" value="Genomic_DNA"/>
</dbReference>
<keyword evidence="4" id="KW-1185">Reference proteome</keyword>
<name>A0A221W191_9PSEU</name>
<evidence type="ECO:0000256" key="2">
    <source>
        <dbReference type="SAM" id="Phobius"/>
    </source>
</evidence>
<evidence type="ECO:0000256" key="1">
    <source>
        <dbReference type="SAM" id="MobiDB-lite"/>
    </source>
</evidence>
<feature type="region of interest" description="Disordered" evidence="1">
    <location>
        <begin position="170"/>
        <end position="216"/>
    </location>
</feature>
<organism evidence="3 4">
    <name type="scientific">Actinoalloteichus hoggarensis</name>
    <dbReference type="NCBI Taxonomy" id="1470176"/>
    <lineage>
        <taxon>Bacteria</taxon>
        <taxon>Bacillati</taxon>
        <taxon>Actinomycetota</taxon>
        <taxon>Actinomycetes</taxon>
        <taxon>Pseudonocardiales</taxon>
        <taxon>Pseudonocardiaceae</taxon>
        <taxon>Actinoalloteichus</taxon>
    </lineage>
</organism>
<dbReference type="AlphaFoldDB" id="A0A221W191"/>
<keyword evidence="2" id="KW-0812">Transmembrane</keyword>
<accession>A0A221W191</accession>
<keyword evidence="2" id="KW-0472">Membrane</keyword>
<sequence length="264" mass="27579">MRAVPLASRRPISGRPVCPGPLCAGPCTAPGLRRTLSGDRPPSAGGVSGCRLESPAVGSACVAGVGTRPAVMGSGHGLGSRAGSRSPARARIAVSGDGQVTGPGHRLGSQARPVLSDPLFGLDLTGTYLVLGPCPDCGHRPRARLVPTRIPTPLTTGRRPGSGRWAIVVPRSRRPRLPPPRSDHRSTHSESRRLRLRTRHRGTPNAPFGEPHRPGLVDRHRVVPDLVGLGSLRLACGVAASLLPTGGLLIFLASAWTSRRRGGR</sequence>
<evidence type="ECO:0000313" key="4">
    <source>
        <dbReference type="Proteomes" id="UP000204221"/>
    </source>
</evidence>
<keyword evidence="2" id="KW-1133">Transmembrane helix</keyword>
<gene>
    <name evidence="3" type="ORF">AHOG_09500</name>
</gene>
<dbReference type="KEGG" id="ahg:AHOG_09500"/>
<evidence type="ECO:0000313" key="3">
    <source>
        <dbReference type="EMBL" id="ASO19544.1"/>
    </source>
</evidence>
<feature type="compositionally biased region" description="Basic and acidic residues" evidence="1">
    <location>
        <begin position="181"/>
        <end position="193"/>
    </location>
</feature>
<feature type="transmembrane region" description="Helical" evidence="2">
    <location>
        <begin position="232"/>
        <end position="256"/>
    </location>
</feature>
<protein>
    <submittedName>
        <fullName evidence="3">Uncharacterized protein</fullName>
    </submittedName>
</protein>